<evidence type="ECO:0000313" key="2">
    <source>
        <dbReference type="EMBL" id="THH16157.1"/>
    </source>
</evidence>
<organism evidence="2 3">
    <name type="scientific">Bondarzewia mesenterica</name>
    <dbReference type="NCBI Taxonomy" id="1095465"/>
    <lineage>
        <taxon>Eukaryota</taxon>
        <taxon>Fungi</taxon>
        <taxon>Dikarya</taxon>
        <taxon>Basidiomycota</taxon>
        <taxon>Agaricomycotina</taxon>
        <taxon>Agaricomycetes</taxon>
        <taxon>Russulales</taxon>
        <taxon>Bondarzewiaceae</taxon>
        <taxon>Bondarzewia</taxon>
    </lineage>
</organism>
<dbReference type="AlphaFoldDB" id="A0A4S4LVP3"/>
<gene>
    <name evidence="2" type="ORF">EW146_g4448</name>
</gene>
<dbReference type="Proteomes" id="UP000310158">
    <property type="component" value="Unassembled WGS sequence"/>
</dbReference>
<sequence>MATNIPPPLPSLGVVHVDTLAAALAKLGIRVPAAKVLEAINDEEAKRRTEAASGAPKRAAMLEREFAVALFLDQDSNLLTASASVISEAPKIPSGPSTISYTSTFIEHLPTPTNVDPQSKARRRRLVAMAEETFPAGQKPPKPYTAAWLIANPHDATTNPASHSCNRETSPWRI</sequence>
<evidence type="ECO:0000256" key="1">
    <source>
        <dbReference type="SAM" id="MobiDB-lite"/>
    </source>
</evidence>
<evidence type="ECO:0000313" key="3">
    <source>
        <dbReference type="Proteomes" id="UP000310158"/>
    </source>
</evidence>
<accession>A0A4S4LVP3</accession>
<keyword evidence="3" id="KW-1185">Reference proteome</keyword>
<proteinExistence type="predicted"/>
<dbReference type="OrthoDB" id="3261852at2759"/>
<feature type="region of interest" description="Disordered" evidence="1">
    <location>
        <begin position="155"/>
        <end position="174"/>
    </location>
</feature>
<comment type="caution">
    <text evidence="2">The sequence shown here is derived from an EMBL/GenBank/DDBJ whole genome shotgun (WGS) entry which is preliminary data.</text>
</comment>
<reference evidence="2 3" key="1">
    <citation type="submission" date="2019-02" db="EMBL/GenBank/DDBJ databases">
        <title>Genome sequencing of the rare red list fungi Bondarzewia mesenterica.</title>
        <authorList>
            <person name="Buettner E."/>
            <person name="Kellner H."/>
        </authorList>
    </citation>
    <scope>NUCLEOTIDE SEQUENCE [LARGE SCALE GENOMIC DNA]</scope>
    <source>
        <strain evidence="2 3">DSM 108281</strain>
    </source>
</reference>
<name>A0A4S4LVP3_9AGAM</name>
<dbReference type="EMBL" id="SGPL01000172">
    <property type="protein sequence ID" value="THH16157.1"/>
    <property type="molecule type" value="Genomic_DNA"/>
</dbReference>
<protein>
    <submittedName>
        <fullName evidence="2">Uncharacterized protein</fullName>
    </submittedName>
</protein>